<evidence type="ECO:0000313" key="4">
    <source>
        <dbReference type="EMBL" id="WXG70567.1"/>
    </source>
</evidence>
<evidence type="ECO:0000313" key="5">
    <source>
        <dbReference type="Proteomes" id="UP001432000"/>
    </source>
</evidence>
<feature type="chain" id="PRO_5046724479" evidence="2">
    <location>
        <begin position="28"/>
        <end position="399"/>
    </location>
</feature>
<feature type="region of interest" description="Disordered" evidence="1">
    <location>
        <begin position="33"/>
        <end position="55"/>
    </location>
</feature>
<evidence type="ECO:0000259" key="3">
    <source>
        <dbReference type="Pfam" id="PF00144"/>
    </source>
</evidence>
<evidence type="ECO:0000256" key="2">
    <source>
        <dbReference type="SAM" id="SignalP"/>
    </source>
</evidence>
<dbReference type="Proteomes" id="UP001432000">
    <property type="component" value="Chromosome"/>
</dbReference>
<dbReference type="Pfam" id="PF00144">
    <property type="entry name" value="Beta-lactamase"/>
    <property type="match status" value="1"/>
</dbReference>
<feature type="compositionally biased region" description="Polar residues" evidence="1">
    <location>
        <begin position="33"/>
        <end position="54"/>
    </location>
</feature>
<dbReference type="InterPro" id="IPR001466">
    <property type="entry name" value="Beta-lactam-related"/>
</dbReference>
<dbReference type="SUPFAM" id="SSF56601">
    <property type="entry name" value="beta-lactamase/transpeptidase-like"/>
    <property type="match status" value="1"/>
</dbReference>
<dbReference type="Gene3D" id="3.40.710.10">
    <property type="entry name" value="DD-peptidase/beta-lactamase superfamily"/>
    <property type="match status" value="1"/>
</dbReference>
<keyword evidence="5" id="KW-1185">Reference proteome</keyword>
<feature type="domain" description="Beta-lactamase-related" evidence="3">
    <location>
        <begin position="62"/>
        <end position="376"/>
    </location>
</feature>
<sequence>MRISPDSLLRRSATAALTAVLASVFVACGSAGNENGSTETNSAEPQAPTQSSDSVDVDKITDIVTNQLAALDLSAAVFGVWQGDEQLVLGAVGESPIGVPATPNMQLRVGQPMEPMLSTVLLQLGDDGTLSLDEPIARWVPDFPRADQITPRMLANSTSGISDYVTNPDFLKAFYANPIEGFTAQEIFDLANSRPPLFEPGTSFGYSHSDLCLLGVVLERASGEPLGELLKKRVFTPLGMSESNLMLTPQMADPALHGYTNERGVFEDSTFWNPTAFLNSGNMNSTVSDVGRWVRALGTGELLPDSVFQEMMAPETAGLGPLTAERFFAFGTAHLGSWLFMNPSFGGYNGVALYDTESKTTIVIYATLGPTSNADTNNTVPIASAIGALLLPDNPPKLS</sequence>
<evidence type="ECO:0000256" key="1">
    <source>
        <dbReference type="SAM" id="MobiDB-lite"/>
    </source>
</evidence>
<reference evidence="4 5" key="1">
    <citation type="submission" date="2024-03" db="EMBL/GenBank/DDBJ databases">
        <title>Natural products discovery in diverse microorganisms through a two-stage MS feature dereplication strategy.</title>
        <authorList>
            <person name="Zhang R."/>
        </authorList>
    </citation>
    <scope>NUCLEOTIDE SEQUENCE [LARGE SCALE GENOMIC DNA]</scope>
    <source>
        <strain evidence="4 5">18930</strain>
    </source>
</reference>
<dbReference type="PANTHER" id="PTHR43283:SF18">
    <property type="match status" value="1"/>
</dbReference>
<dbReference type="PROSITE" id="PS51257">
    <property type="entry name" value="PROKAR_LIPOPROTEIN"/>
    <property type="match status" value="1"/>
</dbReference>
<gene>
    <name evidence="4" type="ORF">WDS16_08765</name>
</gene>
<organism evidence="4 5">
    <name type="scientific">Rhodococcus sovatensis</name>
    <dbReference type="NCBI Taxonomy" id="1805840"/>
    <lineage>
        <taxon>Bacteria</taxon>
        <taxon>Bacillati</taxon>
        <taxon>Actinomycetota</taxon>
        <taxon>Actinomycetes</taxon>
        <taxon>Mycobacteriales</taxon>
        <taxon>Nocardiaceae</taxon>
        <taxon>Rhodococcus</taxon>
    </lineage>
</organism>
<feature type="signal peptide" evidence="2">
    <location>
        <begin position="1"/>
        <end position="27"/>
    </location>
</feature>
<dbReference type="EMBL" id="CP147846">
    <property type="protein sequence ID" value="WXG70567.1"/>
    <property type="molecule type" value="Genomic_DNA"/>
</dbReference>
<dbReference type="EC" id="3.1.1.103" evidence="4"/>
<dbReference type="RefSeq" id="WP_338892057.1">
    <property type="nucleotide sequence ID" value="NZ_CP147846.1"/>
</dbReference>
<accession>A0ABZ2PRD8</accession>
<proteinExistence type="predicted"/>
<protein>
    <submittedName>
        <fullName evidence="4">Serine hydrolase domain-containing protein</fullName>
        <ecNumber evidence="4">3.1.1.103</ecNumber>
    </submittedName>
</protein>
<name>A0ABZ2PRD8_9NOCA</name>
<keyword evidence="2" id="KW-0732">Signal</keyword>
<dbReference type="PANTHER" id="PTHR43283">
    <property type="entry name" value="BETA-LACTAMASE-RELATED"/>
    <property type="match status" value="1"/>
</dbReference>
<dbReference type="InterPro" id="IPR050789">
    <property type="entry name" value="Diverse_Enzym_Activities"/>
</dbReference>
<dbReference type="InterPro" id="IPR012338">
    <property type="entry name" value="Beta-lactam/transpept-like"/>
</dbReference>
<keyword evidence="4" id="KW-0378">Hydrolase</keyword>
<dbReference type="GO" id="GO:0016787">
    <property type="term" value="F:hydrolase activity"/>
    <property type="evidence" value="ECO:0007669"/>
    <property type="project" value="UniProtKB-KW"/>
</dbReference>